<reference evidence="3" key="2">
    <citation type="submission" date="2025-08" db="UniProtKB">
        <authorList>
            <consortium name="RefSeq"/>
        </authorList>
    </citation>
    <scope>IDENTIFICATION</scope>
    <source>
        <tissue evidence="3">Leaves</tissue>
    </source>
</reference>
<dbReference type="Pfam" id="PF13650">
    <property type="entry name" value="Asp_protease_2"/>
    <property type="match status" value="1"/>
</dbReference>
<reference evidence="2" key="1">
    <citation type="journal article" date="2025" name="Foods">
        <title>Unveiling the Microbial Signatures of Arabica Coffee Cherries: Insights into Ripeness Specific Diversity, Functional Traits, and Implications for Quality and Safety.</title>
        <authorList>
            <consortium name="RefSeq"/>
            <person name="Tenea G.N."/>
            <person name="Cifuentes V."/>
            <person name="Reyes P."/>
            <person name="Cevallos-Vallejos M."/>
        </authorList>
    </citation>
    <scope>NUCLEOTIDE SEQUENCE [LARGE SCALE GENOMIC DNA]</scope>
</reference>
<dbReference type="AlphaFoldDB" id="A0A6P6W5C1"/>
<accession>A0A6P6W5C1</accession>
<dbReference type="Proteomes" id="UP001652660">
    <property type="component" value="Chromosome 2e"/>
</dbReference>
<organism evidence="2 3">
    <name type="scientific">Coffea arabica</name>
    <name type="common">Arabian coffee</name>
    <dbReference type="NCBI Taxonomy" id="13443"/>
    <lineage>
        <taxon>Eukaryota</taxon>
        <taxon>Viridiplantae</taxon>
        <taxon>Streptophyta</taxon>
        <taxon>Embryophyta</taxon>
        <taxon>Tracheophyta</taxon>
        <taxon>Spermatophyta</taxon>
        <taxon>Magnoliopsida</taxon>
        <taxon>eudicotyledons</taxon>
        <taxon>Gunneridae</taxon>
        <taxon>Pentapetalae</taxon>
        <taxon>asterids</taxon>
        <taxon>lamiids</taxon>
        <taxon>Gentianales</taxon>
        <taxon>Rubiaceae</taxon>
        <taxon>Ixoroideae</taxon>
        <taxon>Gardenieae complex</taxon>
        <taxon>Bertiereae - Coffeeae clade</taxon>
        <taxon>Coffeeae</taxon>
        <taxon>Coffea</taxon>
    </lineage>
</organism>
<dbReference type="PANTHER" id="PTHR33067:SF31">
    <property type="entry name" value="RNA-DIRECTED DNA POLYMERASE"/>
    <property type="match status" value="1"/>
</dbReference>
<gene>
    <name evidence="3" type="primary">LOC113729233</name>
</gene>
<evidence type="ECO:0000313" key="3">
    <source>
        <dbReference type="RefSeq" id="XP_027109357.1"/>
    </source>
</evidence>
<dbReference type="PANTHER" id="PTHR33067">
    <property type="entry name" value="RNA-DIRECTED DNA POLYMERASE-RELATED"/>
    <property type="match status" value="1"/>
</dbReference>
<evidence type="ECO:0000313" key="2">
    <source>
        <dbReference type="Proteomes" id="UP001652660"/>
    </source>
</evidence>
<dbReference type="OrthoDB" id="1934381at2759"/>
<feature type="compositionally biased region" description="Basic and acidic residues" evidence="1">
    <location>
        <begin position="36"/>
        <end position="96"/>
    </location>
</feature>
<protein>
    <submittedName>
        <fullName evidence="3">Uncharacterized protein</fullName>
    </submittedName>
</protein>
<name>A0A6P6W5C1_COFAR</name>
<dbReference type="RefSeq" id="XP_027109357.1">
    <property type="nucleotide sequence ID" value="XM_027253556.1"/>
</dbReference>
<evidence type="ECO:0000256" key="1">
    <source>
        <dbReference type="SAM" id="MobiDB-lite"/>
    </source>
</evidence>
<feature type="region of interest" description="Disordered" evidence="1">
    <location>
        <begin position="24"/>
        <end position="113"/>
    </location>
</feature>
<dbReference type="CDD" id="cd00303">
    <property type="entry name" value="retropepsin_like"/>
    <property type="match status" value="1"/>
</dbReference>
<dbReference type="GeneID" id="113729233"/>
<sequence length="481" mass="54579">MDQLTNMYRNVEVQLGQIANAVNNRNQGNLSSKTEVNPREHVKAITPRSGKEVGEPPVVEHEKEGERRENKQLSELGEDGKKIKGKENMEKNEPKMGETTPIPPPVPFPQRLKPSRNDKEFEKFVNIFKQLHINIPFIDAILQIPSYAKFLKEIMTKERKLVDSETIALTEECSAIIQNKLPPKLKDPGSFTVPCTIGNVEFSKVLCDLSASVSLIPLTVARQLGLKELKRTNISFQLADRSIRHPMGILENVLIKVQKFIIPVDFVVLDMEEDVNVLIILGRPFLATAGTIIDVKRGKFKFQIGEEEVEFDLSKVEKYPSFTDHVYSIDICDELALEISQVNLDDDSLEFCFNGIGIQKEQVEEMIEFLQAQVPYKRRNAYEELGLSKGLPPPSCEQAPRLELKPLPKYLKYAFLGEKETLPVIVNSALDEEQLDKFLRVLRKHLKAIGWTISDIKGISPTICMHRILLEENSKPVVETQ</sequence>
<keyword evidence="2" id="KW-1185">Reference proteome</keyword>
<proteinExistence type="predicted"/>
<feature type="compositionally biased region" description="Polar residues" evidence="1">
    <location>
        <begin position="24"/>
        <end position="35"/>
    </location>
</feature>
<dbReference type="Gene3D" id="2.40.70.10">
    <property type="entry name" value="Acid Proteases"/>
    <property type="match status" value="1"/>
</dbReference>
<dbReference type="InterPro" id="IPR021109">
    <property type="entry name" value="Peptidase_aspartic_dom_sf"/>
</dbReference>